<protein>
    <submittedName>
        <fullName evidence="1">Uncharacterized protein</fullName>
    </submittedName>
</protein>
<dbReference type="AlphaFoldDB" id="A0A1I5PZL0"/>
<gene>
    <name evidence="1" type="ORF">SAMN05216229_102121</name>
</gene>
<dbReference type="Proteomes" id="UP000243084">
    <property type="component" value="Unassembled WGS sequence"/>
</dbReference>
<proteinExistence type="predicted"/>
<organism evidence="1 2">
    <name type="scientific">Geopseudomonas sagittaria</name>
    <dbReference type="NCBI Taxonomy" id="1135990"/>
    <lineage>
        <taxon>Bacteria</taxon>
        <taxon>Pseudomonadati</taxon>
        <taxon>Pseudomonadota</taxon>
        <taxon>Gammaproteobacteria</taxon>
        <taxon>Pseudomonadales</taxon>
        <taxon>Pseudomonadaceae</taxon>
        <taxon>Geopseudomonas</taxon>
    </lineage>
</organism>
<accession>A0A1I5PZL0</accession>
<reference evidence="2" key="1">
    <citation type="submission" date="2016-10" db="EMBL/GenBank/DDBJ databases">
        <authorList>
            <person name="Varghese N."/>
            <person name="Submissions S."/>
        </authorList>
    </citation>
    <scope>NUCLEOTIDE SEQUENCE [LARGE SCALE GENOMIC DNA]</scope>
    <source>
        <strain evidence="2">JCM 18195</strain>
    </source>
</reference>
<evidence type="ECO:0000313" key="2">
    <source>
        <dbReference type="Proteomes" id="UP000243084"/>
    </source>
</evidence>
<dbReference type="SUPFAM" id="SSF82171">
    <property type="entry name" value="DPP6 N-terminal domain-like"/>
    <property type="match status" value="1"/>
</dbReference>
<sequence>MSVIAAGLRGGRGDPGLPFRVDKQGTLAERANYNTQLAGFTYLATDNGYLYFKESLPGAWSAGMLFRGPAGPRGGGITLLGSLASVDQLPATGIVGNAWMIAGHAWVWNGSAWEDAGQIQGDKGEPGINGVDGRSIATLAINDQGRLIATYTDESTQDAGQARGADGTGITSVAINGSNRLLVTLSTGAVLDAGQIATLQGRGISSAVVNLSGNLIVTYTDGATADVGHVVGTDGDDGIGIASMSVNGTGHLIVTLTSGTVLDAGQLPVLDGVGADGKGIAGVSFDANGHLIITYTDTTTQDAGALPTGEEVAALQAQVQSLLERIATLEGYHAVPTNVLTDQNGAHLTDQNGNYLTFGVAA</sequence>
<keyword evidence="2" id="KW-1185">Reference proteome</keyword>
<dbReference type="RefSeq" id="WP_092428130.1">
    <property type="nucleotide sequence ID" value="NZ_FOXM01000002.1"/>
</dbReference>
<dbReference type="EMBL" id="FOXM01000002">
    <property type="protein sequence ID" value="SFP39503.1"/>
    <property type="molecule type" value="Genomic_DNA"/>
</dbReference>
<dbReference type="OrthoDB" id="7018784at2"/>
<name>A0A1I5PZL0_9GAMM</name>
<evidence type="ECO:0000313" key="1">
    <source>
        <dbReference type="EMBL" id="SFP39503.1"/>
    </source>
</evidence>